<dbReference type="Pfam" id="PF21095">
    <property type="entry name" value="CarD_C"/>
    <property type="match status" value="1"/>
</dbReference>
<evidence type="ECO:0000313" key="2">
    <source>
        <dbReference type="EMBL" id="URA09785.1"/>
    </source>
</evidence>
<dbReference type="PANTHER" id="PTHR38447">
    <property type="entry name" value="TRANSCRIPTION FACTOR YDEB-RELATED"/>
    <property type="match status" value="1"/>
</dbReference>
<dbReference type="InterPro" id="IPR052531">
    <property type="entry name" value="CarD-like_regulator"/>
</dbReference>
<name>A0AAX3BC03_9SPIR</name>
<dbReference type="PANTHER" id="PTHR38447:SF1">
    <property type="entry name" value="RNA POLYMERASE-BINDING TRANSCRIPTION FACTOR CARD"/>
    <property type="match status" value="1"/>
</dbReference>
<dbReference type="InterPro" id="IPR048792">
    <property type="entry name" value="CarD_C"/>
</dbReference>
<sequence length="174" mass="20269">MFSLYNTRVGVSMFKIGDKVFYPYHGAGEITNVEEKEIFGEKKLYYIIKFPLTETTVMLPADNPDQLGLRFLATPLEIKYCLDKLKNINISLDDDWKIRYKRNQDLLKSGNIDDVAMVVKTLYLRNKHKELSTTEKKLYQNAMNILISEIALALEKTLDEVKEEILRILGEEKR</sequence>
<dbReference type="SMART" id="SM01058">
    <property type="entry name" value="CarD_TRCF"/>
    <property type="match status" value="1"/>
</dbReference>
<proteinExistence type="predicted"/>
<dbReference type="AlphaFoldDB" id="A0AAX3BC03"/>
<keyword evidence="3" id="KW-1185">Reference proteome</keyword>
<dbReference type="Gene3D" id="2.40.10.170">
    <property type="match status" value="1"/>
</dbReference>
<gene>
    <name evidence="2" type="ORF">KDW03_09900</name>
</gene>
<organism evidence="2 3">
    <name type="scientific">Thermospira aquatica</name>
    <dbReference type="NCBI Taxonomy" id="2828656"/>
    <lineage>
        <taxon>Bacteria</taxon>
        <taxon>Pseudomonadati</taxon>
        <taxon>Spirochaetota</taxon>
        <taxon>Spirochaetia</taxon>
        <taxon>Brevinematales</taxon>
        <taxon>Thermospiraceae</taxon>
        <taxon>Thermospira</taxon>
    </lineage>
</organism>
<accession>A0AAX3BC03</accession>
<dbReference type="InterPro" id="IPR036101">
    <property type="entry name" value="CarD-like/TRCF_RID_sf"/>
</dbReference>
<dbReference type="Gene3D" id="1.20.58.1290">
    <property type="entry name" value="CarD-like, C-terminal domain"/>
    <property type="match status" value="1"/>
</dbReference>
<dbReference type="KEGG" id="taqu:KDW03_09900"/>
<dbReference type="RefSeq" id="WP_271434919.1">
    <property type="nucleotide sequence ID" value="NZ_CP073355.1"/>
</dbReference>
<dbReference type="Proteomes" id="UP001056539">
    <property type="component" value="Chromosome"/>
</dbReference>
<reference evidence="2" key="1">
    <citation type="submission" date="2021-04" db="EMBL/GenBank/DDBJ databases">
        <authorList>
            <person name="Postec A."/>
        </authorList>
    </citation>
    <scope>NUCLEOTIDE SEQUENCE</scope>
    <source>
        <strain evidence="2">F1F22</strain>
    </source>
</reference>
<protein>
    <submittedName>
        <fullName evidence="2">CarD family transcriptional regulator</fullName>
    </submittedName>
</protein>
<feature type="domain" description="CarD-like/TRCF RNAP-interacting" evidence="1">
    <location>
        <begin position="13"/>
        <end position="123"/>
    </location>
</feature>
<dbReference type="InterPro" id="IPR042215">
    <property type="entry name" value="CarD-like_C"/>
</dbReference>
<dbReference type="EMBL" id="CP073355">
    <property type="protein sequence ID" value="URA09785.1"/>
    <property type="molecule type" value="Genomic_DNA"/>
</dbReference>
<evidence type="ECO:0000313" key="3">
    <source>
        <dbReference type="Proteomes" id="UP001056539"/>
    </source>
</evidence>
<dbReference type="Pfam" id="PF02559">
    <property type="entry name" value="CarD_TRCF_RID"/>
    <property type="match status" value="1"/>
</dbReference>
<reference evidence="2" key="2">
    <citation type="submission" date="2022-06" db="EMBL/GenBank/DDBJ databases">
        <title>Thermospira aquatica gen. nov., sp. nov.</title>
        <authorList>
            <person name="Ben Ali Gam Z."/>
            <person name="Labat M."/>
        </authorList>
    </citation>
    <scope>NUCLEOTIDE SEQUENCE</scope>
    <source>
        <strain evidence="2">F1F22</strain>
    </source>
</reference>
<dbReference type="InterPro" id="IPR003711">
    <property type="entry name" value="CarD-like/TRCF_RID"/>
</dbReference>
<dbReference type="SUPFAM" id="SSF141259">
    <property type="entry name" value="CarD-like"/>
    <property type="match status" value="1"/>
</dbReference>
<evidence type="ECO:0000259" key="1">
    <source>
        <dbReference type="SMART" id="SM01058"/>
    </source>
</evidence>
<dbReference type="GO" id="GO:0009303">
    <property type="term" value="P:rRNA transcription"/>
    <property type="evidence" value="ECO:0007669"/>
    <property type="project" value="TreeGrafter"/>
</dbReference>